<dbReference type="GO" id="GO:0106359">
    <property type="term" value="F:2-hydroxyacyl-CoA lyase activity"/>
    <property type="evidence" value="ECO:0007669"/>
    <property type="project" value="UniProtKB-EC"/>
</dbReference>
<evidence type="ECO:0000256" key="4">
    <source>
        <dbReference type="ARBA" id="ARBA00023239"/>
    </source>
</evidence>
<dbReference type="Proteomes" id="UP000317650">
    <property type="component" value="Chromosome 9"/>
</dbReference>
<comment type="catalytic activity">
    <reaction evidence="6">
        <text>an (R)-2-hydroxy-long-chain-fatty acyl-CoA = a long-chain fatty aldehyde + formyl-CoA</text>
        <dbReference type="Rhea" id="RHEA:67444"/>
        <dbReference type="ChEBI" id="CHEBI:17176"/>
        <dbReference type="ChEBI" id="CHEBI:57376"/>
        <dbReference type="ChEBI" id="CHEBI:170012"/>
        <dbReference type="EC" id="4.1.2.63"/>
    </reaction>
    <physiologicalReaction direction="left-to-right" evidence="6">
        <dbReference type="Rhea" id="RHEA:67445"/>
    </physiologicalReaction>
</comment>
<dbReference type="GO" id="GO:0005777">
    <property type="term" value="C:peroxisome"/>
    <property type="evidence" value="ECO:0007669"/>
    <property type="project" value="TreeGrafter"/>
</dbReference>
<dbReference type="EC" id="4.1.2.63" evidence="7"/>
<comment type="caution">
    <text evidence="9">The sequence shown here is derived from an EMBL/GenBank/DDBJ whole genome shotgun (WGS) entry which is preliminary data.</text>
</comment>
<keyword evidence="2" id="KW-0479">Metal-binding</keyword>
<accession>A0A4S8ID20</accession>
<gene>
    <name evidence="9" type="ORF">C4D60_Mb09t00610</name>
</gene>
<evidence type="ECO:0000259" key="8">
    <source>
        <dbReference type="Pfam" id="PF02775"/>
    </source>
</evidence>
<dbReference type="EMBL" id="PYDT01000010">
    <property type="protein sequence ID" value="THU46025.1"/>
    <property type="molecule type" value="Genomic_DNA"/>
</dbReference>
<reference evidence="9 10" key="1">
    <citation type="journal article" date="2019" name="Nat. Plants">
        <title>Genome sequencing of Musa balbisiana reveals subgenome evolution and function divergence in polyploid bananas.</title>
        <authorList>
            <person name="Yao X."/>
        </authorList>
    </citation>
    <scope>NUCLEOTIDE SEQUENCE [LARGE SCALE GENOMIC DNA]</scope>
    <source>
        <strain evidence="10">cv. DH-PKW</strain>
        <tissue evidence="9">Leaves</tissue>
    </source>
</reference>
<evidence type="ECO:0000256" key="6">
    <source>
        <dbReference type="ARBA" id="ARBA00044454"/>
    </source>
</evidence>
<organism evidence="9 10">
    <name type="scientific">Musa balbisiana</name>
    <name type="common">Banana</name>
    <dbReference type="NCBI Taxonomy" id="52838"/>
    <lineage>
        <taxon>Eukaryota</taxon>
        <taxon>Viridiplantae</taxon>
        <taxon>Streptophyta</taxon>
        <taxon>Embryophyta</taxon>
        <taxon>Tracheophyta</taxon>
        <taxon>Spermatophyta</taxon>
        <taxon>Magnoliopsida</taxon>
        <taxon>Liliopsida</taxon>
        <taxon>Zingiberales</taxon>
        <taxon>Musaceae</taxon>
        <taxon>Musa</taxon>
    </lineage>
</organism>
<dbReference type="STRING" id="52838.A0A4S8ID20"/>
<evidence type="ECO:0000313" key="9">
    <source>
        <dbReference type="EMBL" id="THU46025.1"/>
    </source>
</evidence>
<dbReference type="CDD" id="cd02004">
    <property type="entry name" value="TPP_BZL_OCoD_HPCL"/>
    <property type="match status" value="1"/>
</dbReference>
<dbReference type="GO" id="GO:0046872">
    <property type="term" value="F:metal ion binding"/>
    <property type="evidence" value="ECO:0007669"/>
    <property type="project" value="UniProtKB-KW"/>
</dbReference>
<keyword evidence="4" id="KW-0456">Lyase</keyword>
<dbReference type="PANTHER" id="PTHR43710:SF2">
    <property type="entry name" value="2-HYDROXYACYL-COA LYASE 1"/>
    <property type="match status" value="1"/>
</dbReference>
<dbReference type="PANTHER" id="PTHR43710">
    <property type="entry name" value="2-HYDROXYACYL-COA LYASE"/>
    <property type="match status" value="1"/>
</dbReference>
<evidence type="ECO:0000256" key="1">
    <source>
        <dbReference type="ARBA" id="ARBA00001964"/>
    </source>
</evidence>
<dbReference type="Gene3D" id="3.40.50.970">
    <property type="match status" value="1"/>
</dbReference>
<dbReference type="AlphaFoldDB" id="A0A4S8ID20"/>
<proteinExistence type="predicted"/>
<evidence type="ECO:0000313" key="10">
    <source>
        <dbReference type="Proteomes" id="UP000317650"/>
    </source>
</evidence>
<dbReference type="GO" id="GO:0030976">
    <property type="term" value="F:thiamine pyrophosphate binding"/>
    <property type="evidence" value="ECO:0007669"/>
    <property type="project" value="InterPro"/>
</dbReference>
<sequence>MEAQLANVPVPFNFFAPLRIIRDAILAEGSPAPILVSEGANAMDVGRAVLVQNEPWTRLDAGTWGTMGVGLGYCIAAAAVASPGRLLVAVEGDSGFGFSAMEVETLVRYQLPVVLIVFNNGGIYGDDRRSPGEITGPYKDDLAPTFVPHSAYYSLIEAFGGKGYRARTPEELNSALSKSFAALKPAVINKGSETSEESISRIGQRRWVGILETSLARDVPISPPTDLPWNES</sequence>
<evidence type="ECO:0000256" key="2">
    <source>
        <dbReference type="ARBA" id="ARBA00022723"/>
    </source>
</evidence>
<keyword evidence="10" id="KW-1185">Reference proteome</keyword>
<evidence type="ECO:0000256" key="5">
    <source>
        <dbReference type="ARBA" id="ARBA00044451"/>
    </source>
</evidence>
<evidence type="ECO:0000256" key="7">
    <source>
        <dbReference type="ARBA" id="ARBA00044518"/>
    </source>
</evidence>
<dbReference type="InterPro" id="IPR029061">
    <property type="entry name" value="THDP-binding"/>
</dbReference>
<dbReference type="SUPFAM" id="SSF52518">
    <property type="entry name" value="Thiamin diphosphate-binding fold (THDP-binding)"/>
    <property type="match status" value="1"/>
</dbReference>
<dbReference type="InterPro" id="IPR045025">
    <property type="entry name" value="HACL1-like"/>
</dbReference>
<comment type="cofactor">
    <cofactor evidence="1">
        <name>thiamine diphosphate</name>
        <dbReference type="ChEBI" id="CHEBI:58937"/>
    </cofactor>
</comment>
<evidence type="ECO:0000256" key="3">
    <source>
        <dbReference type="ARBA" id="ARBA00022842"/>
    </source>
</evidence>
<feature type="domain" description="Thiamine pyrophosphate enzyme TPP-binding" evidence="8">
    <location>
        <begin position="44"/>
        <end position="189"/>
    </location>
</feature>
<keyword evidence="3" id="KW-0460">Magnesium</keyword>
<dbReference type="InterPro" id="IPR011766">
    <property type="entry name" value="TPP_enzyme_TPP-bd"/>
</dbReference>
<protein>
    <recommendedName>
        <fullName evidence="7">2-hydroxyacyl-CoA lyase</fullName>
        <ecNumber evidence="7">4.1.2.63</ecNumber>
    </recommendedName>
</protein>
<comment type="catalytic activity">
    <reaction evidence="5">
        <text>a 2-hydroxy-3-methyl fatty acyl-CoA = a 2-methyl-branched fatty aldehyde + formyl-CoA</text>
        <dbReference type="Rhea" id="RHEA:25375"/>
        <dbReference type="ChEBI" id="CHEBI:49188"/>
        <dbReference type="ChEBI" id="CHEBI:57376"/>
        <dbReference type="ChEBI" id="CHEBI:58783"/>
        <dbReference type="EC" id="4.1.2.63"/>
    </reaction>
    <physiologicalReaction direction="left-to-right" evidence="5">
        <dbReference type="Rhea" id="RHEA:25376"/>
    </physiologicalReaction>
</comment>
<name>A0A4S8ID20_MUSBA</name>
<dbReference type="Pfam" id="PF02775">
    <property type="entry name" value="TPP_enzyme_C"/>
    <property type="match status" value="1"/>
</dbReference>
<dbReference type="GO" id="GO:0001561">
    <property type="term" value="P:fatty acid alpha-oxidation"/>
    <property type="evidence" value="ECO:0007669"/>
    <property type="project" value="TreeGrafter"/>
</dbReference>